<dbReference type="CDD" id="cd02440">
    <property type="entry name" value="AdoMet_MTases"/>
    <property type="match status" value="1"/>
</dbReference>
<dbReference type="Proteomes" id="UP001302745">
    <property type="component" value="Unassembled WGS sequence"/>
</dbReference>
<dbReference type="InterPro" id="IPR052356">
    <property type="entry name" value="Thiol_S-MT"/>
</dbReference>
<name>A0AAN6VXW0_9PEZI</name>
<sequence>MLPPALVSLLDPFKFMGLALSYLPGTILALVLALDTQTLFSWPRLRAAWFGRFWARVGPEVRTAGEKNVIPLVQGRVSHGHILPPPSSPSSSLSSTTCPPPVSGTVLEIGPGSGMWTSLFTPTNLPAVTKVYGVEPNPSVHPLLRQQIAAANLDGTYEIVPLGIEDLAASGKVPLASVDCVVTVMCLCSIPEPRHNMAQLYGYLKPGGRWYVYEHVRCFRSQGWGMGLYQAFLNLFWPHIIGGCEMGRDTAKWLREAGPWSEVDLCQLEGEPWYYTMPHIIGVLTK</sequence>
<dbReference type="Pfam" id="PF13489">
    <property type="entry name" value="Methyltransf_23"/>
    <property type="match status" value="1"/>
</dbReference>
<feature type="transmembrane region" description="Helical" evidence="1">
    <location>
        <begin position="15"/>
        <end position="34"/>
    </location>
</feature>
<keyword evidence="2" id="KW-0808">Transferase</keyword>
<dbReference type="SUPFAM" id="SSF53335">
    <property type="entry name" value="S-adenosyl-L-methionine-dependent methyltransferases"/>
    <property type="match status" value="1"/>
</dbReference>
<evidence type="ECO:0000313" key="3">
    <source>
        <dbReference type="Proteomes" id="UP001302745"/>
    </source>
</evidence>
<dbReference type="GO" id="GO:0032259">
    <property type="term" value="P:methylation"/>
    <property type="evidence" value="ECO:0007669"/>
    <property type="project" value="UniProtKB-KW"/>
</dbReference>
<dbReference type="InterPro" id="IPR029063">
    <property type="entry name" value="SAM-dependent_MTases_sf"/>
</dbReference>
<evidence type="ECO:0000313" key="2">
    <source>
        <dbReference type="EMBL" id="KAK4158565.1"/>
    </source>
</evidence>
<keyword evidence="3" id="KW-1185">Reference proteome</keyword>
<dbReference type="EMBL" id="MU856838">
    <property type="protein sequence ID" value="KAK4158565.1"/>
    <property type="molecule type" value="Genomic_DNA"/>
</dbReference>
<protein>
    <submittedName>
        <fullName evidence="2">S-adenosyl-L-methionine-dependent methyltransferase</fullName>
    </submittedName>
</protein>
<reference evidence="2" key="1">
    <citation type="journal article" date="2023" name="Mol. Phylogenet. Evol.">
        <title>Genome-scale phylogeny and comparative genomics of the fungal order Sordariales.</title>
        <authorList>
            <person name="Hensen N."/>
            <person name="Bonometti L."/>
            <person name="Westerberg I."/>
            <person name="Brannstrom I.O."/>
            <person name="Guillou S."/>
            <person name="Cros-Aarteil S."/>
            <person name="Calhoun S."/>
            <person name="Haridas S."/>
            <person name="Kuo A."/>
            <person name="Mondo S."/>
            <person name="Pangilinan J."/>
            <person name="Riley R."/>
            <person name="LaButti K."/>
            <person name="Andreopoulos B."/>
            <person name="Lipzen A."/>
            <person name="Chen C."/>
            <person name="Yan M."/>
            <person name="Daum C."/>
            <person name="Ng V."/>
            <person name="Clum A."/>
            <person name="Steindorff A."/>
            <person name="Ohm R.A."/>
            <person name="Martin F."/>
            <person name="Silar P."/>
            <person name="Natvig D.O."/>
            <person name="Lalanne C."/>
            <person name="Gautier V."/>
            <person name="Ament-Velasquez S.L."/>
            <person name="Kruys A."/>
            <person name="Hutchinson M.I."/>
            <person name="Powell A.J."/>
            <person name="Barry K."/>
            <person name="Miller A.N."/>
            <person name="Grigoriev I.V."/>
            <person name="Debuchy R."/>
            <person name="Gladieux P."/>
            <person name="Hiltunen Thoren M."/>
            <person name="Johannesson H."/>
        </authorList>
    </citation>
    <scope>NUCLEOTIDE SEQUENCE</scope>
    <source>
        <strain evidence="2">CBS 538.74</strain>
    </source>
</reference>
<proteinExistence type="predicted"/>
<keyword evidence="1" id="KW-1133">Transmembrane helix</keyword>
<keyword evidence="2" id="KW-0489">Methyltransferase</keyword>
<dbReference type="PANTHER" id="PTHR45036">
    <property type="entry name" value="METHYLTRANSFERASE LIKE 7B"/>
    <property type="match status" value="1"/>
</dbReference>
<reference evidence="2" key="2">
    <citation type="submission" date="2023-05" db="EMBL/GenBank/DDBJ databases">
        <authorList>
            <consortium name="Lawrence Berkeley National Laboratory"/>
            <person name="Steindorff A."/>
            <person name="Hensen N."/>
            <person name="Bonometti L."/>
            <person name="Westerberg I."/>
            <person name="Brannstrom I.O."/>
            <person name="Guillou S."/>
            <person name="Cros-Aarteil S."/>
            <person name="Calhoun S."/>
            <person name="Haridas S."/>
            <person name="Kuo A."/>
            <person name="Mondo S."/>
            <person name="Pangilinan J."/>
            <person name="Riley R."/>
            <person name="Labutti K."/>
            <person name="Andreopoulos B."/>
            <person name="Lipzen A."/>
            <person name="Chen C."/>
            <person name="Yanf M."/>
            <person name="Daum C."/>
            <person name="Ng V."/>
            <person name="Clum A."/>
            <person name="Ohm R."/>
            <person name="Martin F."/>
            <person name="Silar P."/>
            <person name="Natvig D."/>
            <person name="Lalanne C."/>
            <person name="Gautier V."/>
            <person name="Ament-Velasquez S.L."/>
            <person name="Kruys A."/>
            <person name="Hutchinson M.I."/>
            <person name="Powell A.J."/>
            <person name="Barry K."/>
            <person name="Miller A.N."/>
            <person name="Grigoriev I.V."/>
            <person name="Debuchy R."/>
            <person name="Gladieux P."/>
            <person name="Thoren M.H."/>
            <person name="Johannesson H."/>
        </authorList>
    </citation>
    <scope>NUCLEOTIDE SEQUENCE</scope>
    <source>
        <strain evidence="2">CBS 538.74</strain>
    </source>
</reference>
<dbReference type="GO" id="GO:0008168">
    <property type="term" value="F:methyltransferase activity"/>
    <property type="evidence" value="ECO:0007669"/>
    <property type="project" value="UniProtKB-KW"/>
</dbReference>
<organism evidence="2 3">
    <name type="scientific">Chaetomidium leptoderma</name>
    <dbReference type="NCBI Taxonomy" id="669021"/>
    <lineage>
        <taxon>Eukaryota</taxon>
        <taxon>Fungi</taxon>
        <taxon>Dikarya</taxon>
        <taxon>Ascomycota</taxon>
        <taxon>Pezizomycotina</taxon>
        <taxon>Sordariomycetes</taxon>
        <taxon>Sordariomycetidae</taxon>
        <taxon>Sordariales</taxon>
        <taxon>Chaetomiaceae</taxon>
        <taxon>Chaetomidium</taxon>
    </lineage>
</organism>
<comment type="caution">
    <text evidence="2">The sequence shown here is derived from an EMBL/GenBank/DDBJ whole genome shotgun (WGS) entry which is preliminary data.</text>
</comment>
<gene>
    <name evidence="2" type="ORF">C8A00DRAFT_10748</name>
</gene>
<dbReference type="PANTHER" id="PTHR45036:SF1">
    <property type="entry name" value="METHYLTRANSFERASE LIKE 7A"/>
    <property type="match status" value="1"/>
</dbReference>
<keyword evidence="1" id="KW-0812">Transmembrane</keyword>
<accession>A0AAN6VXW0</accession>
<dbReference type="AlphaFoldDB" id="A0AAN6VXW0"/>
<dbReference type="Gene3D" id="3.40.50.150">
    <property type="entry name" value="Vaccinia Virus protein VP39"/>
    <property type="match status" value="1"/>
</dbReference>
<keyword evidence="1" id="KW-0472">Membrane</keyword>
<evidence type="ECO:0000256" key="1">
    <source>
        <dbReference type="SAM" id="Phobius"/>
    </source>
</evidence>